<dbReference type="PANTHER" id="PTHR43537:SF5">
    <property type="entry name" value="UXU OPERON TRANSCRIPTIONAL REGULATOR"/>
    <property type="match status" value="1"/>
</dbReference>
<keyword evidence="3" id="KW-0804">Transcription</keyword>
<dbReference type="RefSeq" id="WP_091687763.1">
    <property type="nucleotide sequence ID" value="NZ_BAABFM010000046.1"/>
</dbReference>
<dbReference type="SUPFAM" id="SSF48008">
    <property type="entry name" value="GntR ligand-binding domain-like"/>
    <property type="match status" value="1"/>
</dbReference>
<dbReference type="GO" id="GO:0003700">
    <property type="term" value="F:DNA-binding transcription factor activity"/>
    <property type="evidence" value="ECO:0007669"/>
    <property type="project" value="InterPro"/>
</dbReference>
<dbReference type="InterPro" id="IPR036388">
    <property type="entry name" value="WH-like_DNA-bd_sf"/>
</dbReference>
<dbReference type="Proteomes" id="UP000198806">
    <property type="component" value="Unassembled WGS sequence"/>
</dbReference>
<evidence type="ECO:0000256" key="3">
    <source>
        <dbReference type="ARBA" id="ARBA00023163"/>
    </source>
</evidence>
<dbReference type="InterPro" id="IPR008920">
    <property type="entry name" value="TF_FadR/GntR_C"/>
</dbReference>
<dbReference type="InterPro" id="IPR011711">
    <property type="entry name" value="GntR_C"/>
</dbReference>
<protein>
    <submittedName>
        <fullName evidence="5">DNA-binding transcriptional regulator, FadR family</fullName>
    </submittedName>
</protein>
<dbReference type="CDD" id="cd07377">
    <property type="entry name" value="WHTH_GntR"/>
    <property type="match status" value="1"/>
</dbReference>
<dbReference type="PANTHER" id="PTHR43537">
    <property type="entry name" value="TRANSCRIPTIONAL REGULATOR, GNTR FAMILY"/>
    <property type="match status" value="1"/>
</dbReference>
<dbReference type="Pfam" id="PF00392">
    <property type="entry name" value="GntR"/>
    <property type="match status" value="1"/>
</dbReference>
<dbReference type="Pfam" id="PF07729">
    <property type="entry name" value="FCD"/>
    <property type="match status" value="1"/>
</dbReference>
<dbReference type="SMART" id="SM00345">
    <property type="entry name" value="HTH_GNTR"/>
    <property type="match status" value="1"/>
</dbReference>
<keyword evidence="2 5" id="KW-0238">DNA-binding</keyword>
<dbReference type="STRING" id="1527.SAMN04489757_13213"/>
<dbReference type="Gene3D" id="1.10.10.10">
    <property type="entry name" value="Winged helix-like DNA-binding domain superfamily/Winged helix DNA-binding domain"/>
    <property type="match status" value="1"/>
</dbReference>
<dbReference type="GO" id="GO:0003677">
    <property type="term" value="F:DNA binding"/>
    <property type="evidence" value="ECO:0007669"/>
    <property type="project" value="UniProtKB-KW"/>
</dbReference>
<evidence type="ECO:0000256" key="2">
    <source>
        <dbReference type="ARBA" id="ARBA00023125"/>
    </source>
</evidence>
<dbReference type="InterPro" id="IPR036390">
    <property type="entry name" value="WH_DNA-bd_sf"/>
</dbReference>
<evidence type="ECO:0000313" key="5">
    <source>
        <dbReference type="EMBL" id="SFO49864.1"/>
    </source>
</evidence>
<dbReference type="Gene3D" id="1.20.120.530">
    <property type="entry name" value="GntR ligand-binding domain-like"/>
    <property type="match status" value="1"/>
</dbReference>
<accession>A0A1I5HNJ1</accession>
<evidence type="ECO:0000313" key="6">
    <source>
        <dbReference type="Proteomes" id="UP000198806"/>
    </source>
</evidence>
<sequence>MEFTKLSAPSIKELFVRELEGMILSGKLAIGEKLPPEREIANSMQISRGVVNSGVLELSRKGFLTIKPRVGTFVADYRRNGTMETLISILHYNGGVLRSSEIRSILEIRLALSELTLKLSIPKLTQKEMETLRKFTDGIAKASTNREASENAFCFHHELAVLSGNMLTPLIYYSFKDAVIILWERFCNLHGREKLYHNTHILCQLIEKRDVEGAIQWSEEKVKECIIGKDQIYY</sequence>
<dbReference type="PROSITE" id="PS50949">
    <property type="entry name" value="HTH_GNTR"/>
    <property type="match status" value="1"/>
</dbReference>
<evidence type="ECO:0000256" key="1">
    <source>
        <dbReference type="ARBA" id="ARBA00023015"/>
    </source>
</evidence>
<keyword evidence="6" id="KW-1185">Reference proteome</keyword>
<reference evidence="5 6" key="1">
    <citation type="submission" date="2016-10" db="EMBL/GenBank/DDBJ databases">
        <authorList>
            <person name="de Groot N.N."/>
        </authorList>
    </citation>
    <scope>NUCLEOTIDE SEQUENCE [LARGE SCALE GENOMIC DNA]</scope>
    <source>
        <strain evidence="5 6">DSM 1283</strain>
    </source>
</reference>
<proteinExistence type="predicted"/>
<dbReference type="EMBL" id="FOWD01000032">
    <property type="protein sequence ID" value="SFO49864.1"/>
    <property type="molecule type" value="Genomic_DNA"/>
</dbReference>
<organism evidence="5 6">
    <name type="scientific">Anaerocolumna aminovalerica</name>
    <dbReference type="NCBI Taxonomy" id="1527"/>
    <lineage>
        <taxon>Bacteria</taxon>
        <taxon>Bacillati</taxon>
        <taxon>Bacillota</taxon>
        <taxon>Clostridia</taxon>
        <taxon>Lachnospirales</taxon>
        <taxon>Lachnospiraceae</taxon>
        <taxon>Anaerocolumna</taxon>
    </lineage>
</organism>
<dbReference type="AlphaFoldDB" id="A0A1I5HNJ1"/>
<dbReference type="OrthoDB" id="9799482at2"/>
<evidence type="ECO:0000259" key="4">
    <source>
        <dbReference type="PROSITE" id="PS50949"/>
    </source>
</evidence>
<dbReference type="InterPro" id="IPR000524">
    <property type="entry name" value="Tscrpt_reg_HTH_GntR"/>
</dbReference>
<feature type="domain" description="HTH gntR-type" evidence="4">
    <location>
        <begin position="9"/>
        <end position="77"/>
    </location>
</feature>
<gene>
    <name evidence="5" type="ORF">SAMN04489757_13213</name>
</gene>
<name>A0A1I5HNJ1_9FIRM</name>
<dbReference type="SUPFAM" id="SSF46785">
    <property type="entry name" value="Winged helix' DNA-binding domain"/>
    <property type="match status" value="1"/>
</dbReference>
<keyword evidence="1" id="KW-0805">Transcription regulation</keyword>